<evidence type="ECO:0000313" key="1">
    <source>
        <dbReference type="EMBL" id="KAJ7985147.1"/>
    </source>
</evidence>
<proteinExistence type="predicted"/>
<name>A0ACC2F1D4_DALPE</name>
<accession>A0ACC2F1D4</accession>
<sequence>MFPLLDRPPADSNGRTSLRFISSAHRHPFQILRTSHVLIHRVPLSRAMWPRRNVTNCSSSSNELARLEWSFTASHYGGQTAERYNEAADTRVRISPRLVSKYSQSAFCQPAPTEIGGEH</sequence>
<keyword evidence="2" id="KW-1185">Reference proteome</keyword>
<dbReference type="Proteomes" id="UP001157502">
    <property type="component" value="Chromosome 36"/>
</dbReference>
<reference evidence="1" key="1">
    <citation type="submission" date="2021-05" db="EMBL/GenBank/DDBJ databases">
        <authorList>
            <person name="Pan Q."/>
            <person name="Jouanno E."/>
            <person name="Zahm M."/>
            <person name="Klopp C."/>
            <person name="Cabau C."/>
            <person name="Louis A."/>
            <person name="Berthelot C."/>
            <person name="Parey E."/>
            <person name="Roest Crollius H."/>
            <person name="Montfort J."/>
            <person name="Robinson-Rechavi M."/>
            <person name="Bouchez O."/>
            <person name="Lampietro C."/>
            <person name="Lopez Roques C."/>
            <person name="Donnadieu C."/>
            <person name="Postlethwait J."/>
            <person name="Bobe J."/>
            <person name="Dillon D."/>
            <person name="Chandos A."/>
            <person name="von Hippel F."/>
            <person name="Guiguen Y."/>
        </authorList>
    </citation>
    <scope>NUCLEOTIDE SEQUENCE</scope>
    <source>
        <strain evidence="1">YG-Jan2019</strain>
    </source>
</reference>
<organism evidence="1 2">
    <name type="scientific">Dallia pectoralis</name>
    <name type="common">Alaska blackfish</name>
    <dbReference type="NCBI Taxonomy" id="75939"/>
    <lineage>
        <taxon>Eukaryota</taxon>
        <taxon>Metazoa</taxon>
        <taxon>Chordata</taxon>
        <taxon>Craniata</taxon>
        <taxon>Vertebrata</taxon>
        <taxon>Euteleostomi</taxon>
        <taxon>Actinopterygii</taxon>
        <taxon>Neopterygii</taxon>
        <taxon>Teleostei</taxon>
        <taxon>Protacanthopterygii</taxon>
        <taxon>Esociformes</taxon>
        <taxon>Umbridae</taxon>
        <taxon>Dallia</taxon>
    </lineage>
</organism>
<dbReference type="EMBL" id="CM055763">
    <property type="protein sequence ID" value="KAJ7985147.1"/>
    <property type="molecule type" value="Genomic_DNA"/>
</dbReference>
<protein>
    <submittedName>
        <fullName evidence="1">Uncharacterized protein</fullName>
    </submittedName>
</protein>
<gene>
    <name evidence="1" type="ORF">DPEC_G00349070</name>
</gene>
<comment type="caution">
    <text evidence="1">The sequence shown here is derived from an EMBL/GenBank/DDBJ whole genome shotgun (WGS) entry which is preliminary data.</text>
</comment>
<evidence type="ECO:0000313" key="2">
    <source>
        <dbReference type="Proteomes" id="UP001157502"/>
    </source>
</evidence>